<dbReference type="SMART" id="SM00969">
    <property type="entry name" value="SOCS_box"/>
    <property type="match status" value="1"/>
</dbReference>
<dbReference type="InterPro" id="IPR001496">
    <property type="entry name" value="SOCS_box"/>
</dbReference>
<sequence length="393" mass="46696">MVQISYDKIQFQAVNVEKAQELAAYNFKFQPSVQYLDLAVNENLVRNIQPSSFKPTFTAEDVRKQIIPDRQILYQFHLDLPVNLRSFSCKNRTKIVELGGFHFKQINIFSSVYNHKLERHIVTVLENHRRKIDKLRNCMKIFEFLSFGAYYEATLFLCDSILTMLYNENCADSELLRSFLSLFNIPLWLSHSEMPRVLEYVLVQAQRARYSEVLWRCLDQQIDPATFCFFCHKTRNMHLLIKYGTITSIPYEFKFEHYMPGNTFNMAINQGIVSYPRAFRIFQLFFDRLYHQQSPLAFRCLWRSIKDPFLSTTEIDSTLKTMLPSNLVKRWIDYYVDDIIDEDKCWPRPTPRSLKDLCRVDIRRFLSNNYQLPLGIDGLVIPETLKLYLNLER</sequence>
<dbReference type="Proteomes" id="UP001497382">
    <property type="component" value="Unassembled WGS sequence"/>
</dbReference>
<gene>
    <name evidence="2" type="ORF">LARSCL_LOCUS9569</name>
</gene>
<dbReference type="GO" id="GO:0035556">
    <property type="term" value="P:intracellular signal transduction"/>
    <property type="evidence" value="ECO:0007669"/>
    <property type="project" value="InterPro"/>
</dbReference>
<evidence type="ECO:0000259" key="1">
    <source>
        <dbReference type="PROSITE" id="PS50225"/>
    </source>
</evidence>
<name>A0AAV2A5A9_9ARAC</name>
<organism evidence="2 3">
    <name type="scientific">Larinioides sclopetarius</name>
    <dbReference type="NCBI Taxonomy" id="280406"/>
    <lineage>
        <taxon>Eukaryota</taxon>
        <taxon>Metazoa</taxon>
        <taxon>Ecdysozoa</taxon>
        <taxon>Arthropoda</taxon>
        <taxon>Chelicerata</taxon>
        <taxon>Arachnida</taxon>
        <taxon>Araneae</taxon>
        <taxon>Araneomorphae</taxon>
        <taxon>Entelegynae</taxon>
        <taxon>Araneoidea</taxon>
        <taxon>Araneidae</taxon>
        <taxon>Larinioides</taxon>
    </lineage>
</organism>
<accession>A0AAV2A5A9</accession>
<dbReference type="InterPro" id="IPR036036">
    <property type="entry name" value="SOCS_box-like_dom_sf"/>
</dbReference>
<evidence type="ECO:0000313" key="2">
    <source>
        <dbReference type="EMBL" id="CAL1278059.1"/>
    </source>
</evidence>
<protein>
    <recommendedName>
        <fullName evidence="1">SOCS box domain-containing protein</fullName>
    </recommendedName>
</protein>
<evidence type="ECO:0000313" key="3">
    <source>
        <dbReference type="Proteomes" id="UP001497382"/>
    </source>
</evidence>
<proteinExistence type="predicted"/>
<feature type="domain" description="SOCS box" evidence="1">
    <location>
        <begin position="348"/>
        <end position="393"/>
    </location>
</feature>
<dbReference type="SUPFAM" id="SSF158235">
    <property type="entry name" value="SOCS box-like"/>
    <property type="match status" value="1"/>
</dbReference>
<comment type="caution">
    <text evidence="2">The sequence shown here is derived from an EMBL/GenBank/DDBJ whole genome shotgun (WGS) entry which is preliminary data.</text>
</comment>
<dbReference type="Pfam" id="PF07525">
    <property type="entry name" value="SOCS_box"/>
    <property type="match status" value="1"/>
</dbReference>
<dbReference type="CDD" id="cd03716">
    <property type="entry name" value="SOCS_ASB_like"/>
    <property type="match status" value="1"/>
</dbReference>
<dbReference type="AlphaFoldDB" id="A0AAV2A5A9"/>
<keyword evidence="3" id="KW-1185">Reference proteome</keyword>
<reference evidence="2 3" key="1">
    <citation type="submission" date="2024-04" db="EMBL/GenBank/DDBJ databases">
        <authorList>
            <person name="Rising A."/>
            <person name="Reimegard J."/>
            <person name="Sonavane S."/>
            <person name="Akerstrom W."/>
            <person name="Nylinder S."/>
            <person name="Hedman E."/>
            <person name="Kallberg Y."/>
        </authorList>
    </citation>
    <scope>NUCLEOTIDE SEQUENCE [LARGE SCALE GENOMIC DNA]</scope>
</reference>
<dbReference type="PROSITE" id="PS50225">
    <property type="entry name" value="SOCS"/>
    <property type="match status" value="1"/>
</dbReference>
<dbReference type="EMBL" id="CAXIEN010000108">
    <property type="protein sequence ID" value="CAL1278059.1"/>
    <property type="molecule type" value="Genomic_DNA"/>
</dbReference>